<reference evidence="2 3" key="1">
    <citation type="journal article" date="2016" name="Nat. Commun.">
        <title>Thousands of microbial genomes shed light on interconnected biogeochemical processes in an aquifer system.</title>
        <authorList>
            <person name="Anantharaman K."/>
            <person name="Brown C.T."/>
            <person name="Hug L.A."/>
            <person name="Sharon I."/>
            <person name="Castelle C.J."/>
            <person name="Probst A.J."/>
            <person name="Thomas B.C."/>
            <person name="Singh A."/>
            <person name="Wilkins M.J."/>
            <person name="Karaoz U."/>
            <person name="Brodie E.L."/>
            <person name="Williams K.H."/>
            <person name="Hubbard S.S."/>
            <person name="Banfield J.F."/>
        </authorList>
    </citation>
    <scope>NUCLEOTIDE SEQUENCE [LARGE SCALE GENOMIC DNA]</scope>
</reference>
<feature type="region of interest" description="Disordered" evidence="1">
    <location>
        <begin position="1"/>
        <end position="55"/>
    </location>
</feature>
<dbReference type="Proteomes" id="UP000179069">
    <property type="component" value="Unassembled WGS sequence"/>
</dbReference>
<gene>
    <name evidence="2" type="ORF">A2785_03290</name>
</gene>
<proteinExistence type="predicted"/>
<organism evidence="2 3">
    <name type="scientific">Candidatus Chisholmbacteria bacterium RIFCSPHIGHO2_01_FULL_49_18</name>
    <dbReference type="NCBI Taxonomy" id="1797590"/>
    <lineage>
        <taxon>Bacteria</taxon>
        <taxon>Candidatus Chisholmiibacteriota</taxon>
    </lineage>
</organism>
<comment type="caution">
    <text evidence="2">The sequence shown here is derived from an EMBL/GenBank/DDBJ whole genome shotgun (WGS) entry which is preliminary data.</text>
</comment>
<dbReference type="EMBL" id="MHCI01000014">
    <property type="protein sequence ID" value="OGY16591.1"/>
    <property type="molecule type" value="Genomic_DNA"/>
</dbReference>
<accession>A0A1G1VMH8</accession>
<feature type="compositionally biased region" description="Polar residues" evidence="1">
    <location>
        <begin position="91"/>
        <end position="100"/>
    </location>
</feature>
<sequence length="163" mass="19062">MSKEQAGWHDQLQTLRDTIEPPQPAQSEIPEDPSAQSPTPTEENDTSQPDQTLLISEGYRLYFEESLEYLKQTRKIRDWKRTRKPDRKNGITHTVLTNQGEVPFAQHSSHEKAKKKRRSREELHSTTIAVLYKRHAKLKPPETINMEILMGIDAYWENQEKRA</sequence>
<name>A0A1G1VMH8_9BACT</name>
<evidence type="ECO:0000313" key="3">
    <source>
        <dbReference type="Proteomes" id="UP000179069"/>
    </source>
</evidence>
<dbReference type="AlphaFoldDB" id="A0A1G1VMH8"/>
<evidence type="ECO:0000313" key="2">
    <source>
        <dbReference type="EMBL" id="OGY16591.1"/>
    </source>
</evidence>
<evidence type="ECO:0000256" key="1">
    <source>
        <dbReference type="SAM" id="MobiDB-lite"/>
    </source>
</evidence>
<feature type="region of interest" description="Disordered" evidence="1">
    <location>
        <begin position="85"/>
        <end position="122"/>
    </location>
</feature>
<feature type="compositionally biased region" description="Polar residues" evidence="1">
    <location>
        <begin position="34"/>
        <end position="54"/>
    </location>
</feature>
<protein>
    <submittedName>
        <fullName evidence="2">Uncharacterized protein</fullName>
    </submittedName>
</protein>